<keyword evidence="2" id="KW-1185">Reference proteome</keyword>
<reference evidence="1 2" key="1">
    <citation type="submission" date="2023-11" db="EMBL/GenBank/DDBJ databases">
        <title>A Novel Polar Bacteriovorax (B. antarcticus) Isolated from the Biocrust in Antarctica.</title>
        <authorList>
            <person name="Mun W."/>
            <person name="Choi S.Y."/>
            <person name="Mitchell R.J."/>
        </authorList>
    </citation>
    <scope>NUCLEOTIDE SEQUENCE [LARGE SCALE GENOMIC DNA]</scope>
    <source>
        <strain evidence="1 2">PP10</strain>
    </source>
</reference>
<dbReference type="EMBL" id="JAYGJQ010000002">
    <property type="protein sequence ID" value="MEA9356994.1"/>
    <property type="molecule type" value="Genomic_DNA"/>
</dbReference>
<protein>
    <recommendedName>
        <fullName evidence="3">p-aminobenzoate N-oxygenase AurF</fullName>
    </recommendedName>
</protein>
<accession>A0ABU5VVA8</accession>
<evidence type="ECO:0000313" key="1">
    <source>
        <dbReference type="EMBL" id="MEA9356994.1"/>
    </source>
</evidence>
<evidence type="ECO:0008006" key="3">
    <source>
        <dbReference type="Google" id="ProtNLM"/>
    </source>
</evidence>
<organism evidence="1 2">
    <name type="scientific">Bacteriovorax antarcticus</name>
    <dbReference type="NCBI Taxonomy" id="3088717"/>
    <lineage>
        <taxon>Bacteria</taxon>
        <taxon>Pseudomonadati</taxon>
        <taxon>Bdellovibrionota</taxon>
        <taxon>Bacteriovoracia</taxon>
        <taxon>Bacteriovoracales</taxon>
        <taxon>Bacteriovoracaceae</taxon>
        <taxon>Bacteriovorax</taxon>
    </lineage>
</organism>
<name>A0ABU5VVA8_9BACT</name>
<gene>
    <name evidence="1" type="ORF">SHI21_12285</name>
</gene>
<evidence type="ECO:0000313" key="2">
    <source>
        <dbReference type="Proteomes" id="UP001302274"/>
    </source>
</evidence>
<proteinExistence type="predicted"/>
<dbReference type="Proteomes" id="UP001302274">
    <property type="component" value="Unassembled WGS sequence"/>
</dbReference>
<dbReference type="RefSeq" id="WP_323576888.1">
    <property type="nucleotide sequence ID" value="NZ_JAYGJQ010000002.1"/>
</dbReference>
<sequence>MNKNLSQTHNSTLLEDVKTLKRMEMSLKKSKELDQTENMDLSAKLFNLAECKDEMWNPEKFSLMYGTWLWDHSTPAQKVKLNQLYWIAYYAQIISAEIATIFFNQTAAAAMYGLEDFKIVCDTLDLESAQERTHINAFKVISEKYEEEVFGERIFTYPMRTPFVKTMLYSDLSKMQEWFRTWQLRTYSVLSSNSAFIGCQYFTVRGLRTLNGKMVQHQLSRYYTEHANKENSPIPSKVSYYHFMDESFHFNTSSVISHEVINSLPAASKFEKMVANMSLEGCQRDHYNFSTAINGIFWYDPALYPLIYKVLRSKIFNMSHLEALEALRKSFCEESEGMIQSHQTHQESIDSYKHYLADFKYINKTNRDMLIMSENKLEKHLKTNRDAFKKFRSKAA</sequence>
<comment type="caution">
    <text evidence="1">The sequence shown here is derived from an EMBL/GenBank/DDBJ whole genome shotgun (WGS) entry which is preliminary data.</text>
</comment>